<sequence length="320" mass="33117">MPQLPLTASLEEGLDELLSDVSQVEVEGEFLTRSLEGVHAVLAALAPMPREQERLAVALLNDVSFFSRILPLVPKVHVLAEPAILLLLAGNAIARAGEITPGHYVSLEDYVQAKRNPGSVDAPTATPQTLESDSLWQTTAALVAGAVARIAKNSAEKSQALRTPSRWGVKAVVLSNLGYSAAALGAGARPQGKTIGLYAGVWAAGVGAAVLAARNNKVSQDMVPAVVLGGAASATTAALVSDESVFRSGSIAARGASHGANLLFAAEAMTFARAVVEGSIAGRGNKRNFFKRNLNAVLGAVESSTSFIGHLLLADGLNRR</sequence>
<dbReference type="RefSeq" id="WP_066840105.1">
    <property type="nucleotide sequence ID" value="NZ_LSTQ01000023.1"/>
</dbReference>
<dbReference type="AlphaFoldDB" id="A0A177ID16"/>
<protein>
    <submittedName>
        <fullName evidence="1">Uncharacterized protein</fullName>
    </submittedName>
</protein>
<dbReference type="OrthoDB" id="4427307at2"/>
<evidence type="ECO:0000313" key="1">
    <source>
        <dbReference type="EMBL" id="OAH26634.1"/>
    </source>
</evidence>
<proteinExistence type="predicted"/>
<comment type="caution">
    <text evidence="1">The sequence shown here is derived from an EMBL/GenBank/DDBJ whole genome shotgun (WGS) entry which is preliminary data.</text>
</comment>
<dbReference type="EMBL" id="LSTQ01000023">
    <property type="protein sequence ID" value="OAH26634.1"/>
    <property type="molecule type" value="Genomic_DNA"/>
</dbReference>
<organism evidence="1 2">
    <name type="scientific">Corynebacterium stationis</name>
    <dbReference type="NCBI Taxonomy" id="1705"/>
    <lineage>
        <taxon>Bacteria</taxon>
        <taxon>Bacillati</taxon>
        <taxon>Actinomycetota</taxon>
        <taxon>Actinomycetes</taxon>
        <taxon>Mycobacteriales</taxon>
        <taxon>Corynebacteriaceae</taxon>
        <taxon>Corynebacterium</taxon>
    </lineage>
</organism>
<evidence type="ECO:0000313" key="2">
    <source>
        <dbReference type="Proteomes" id="UP000076947"/>
    </source>
</evidence>
<accession>A0A177ID16</accession>
<dbReference type="Proteomes" id="UP000076947">
    <property type="component" value="Unassembled WGS sequence"/>
</dbReference>
<gene>
    <name evidence="1" type="ORF">AYJ05_04130</name>
</gene>
<keyword evidence="2" id="KW-1185">Reference proteome</keyword>
<name>A0A177ID16_9CORY</name>
<reference evidence="2" key="1">
    <citation type="submission" date="2016-02" db="EMBL/GenBank/DDBJ databases">
        <authorList>
            <person name="Kaur G."/>
            <person name="Nair G.R."/>
            <person name="Mayilraj S."/>
        </authorList>
    </citation>
    <scope>NUCLEOTIDE SEQUENCE [LARGE SCALE GENOMIC DNA]</scope>
    <source>
        <strain evidence="2">GA-15</strain>
    </source>
</reference>